<keyword evidence="4" id="KW-1185">Reference proteome</keyword>
<dbReference type="Pfam" id="PF01381">
    <property type="entry name" value="HTH_3"/>
    <property type="match status" value="1"/>
</dbReference>
<dbReference type="Proteomes" id="UP001163255">
    <property type="component" value="Chromosome"/>
</dbReference>
<dbReference type="InterPro" id="IPR050807">
    <property type="entry name" value="TransReg_Diox_bact_type"/>
</dbReference>
<dbReference type="Gene3D" id="1.10.260.40">
    <property type="entry name" value="lambda repressor-like DNA-binding domains"/>
    <property type="match status" value="1"/>
</dbReference>
<reference evidence="3" key="1">
    <citation type="submission" date="2022-10" db="EMBL/GenBank/DDBJ databases">
        <title>Completed Genome Sequence of two octocoral isolated bacterium, Endozoicomonas euniceicola EF212T and Endozoicomonas gorgoniicola PS125T.</title>
        <authorList>
            <person name="Chiou Y.-J."/>
            <person name="Chen Y.-H."/>
        </authorList>
    </citation>
    <scope>NUCLEOTIDE SEQUENCE</scope>
    <source>
        <strain evidence="3">EF212</strain>
    </source>
</reference>
<dbReference type="SUPFAM" id="SSF47413">
    <property type="entry name" value="lambda repressor-like DNA-binding domains"/>
    <property type="match status" value="1"/>
</dbReference>
<organism evidence="3 4">
    <name type="scientific">Endozoicomonas euniceicola</name>
    <dbReference type="NCBI Taxonomy" id="1234143"/>
    <lineage>
        <taxon>Bacteria</taxon>
        <taxon>Pseudomonadati</taxon>
        <taxon>Pseudomonadota</taxon>
        <taxon>Gammaproteobacteria</taxon>
        <taxon>Oceanospirillales</taxon>
        <taxon>Endozoicomonadaceae</taxon>
        <taxon>Endozoicomonas</taxon>
    </lineage>
</organism>
<dbReference type="PANTHER" id="PTHR46797:SF1">
    <property type="entry name" value="METHYLPHOSPHONATE SYNTHASE"/>
    <property type="match status" value="1"/>
</dbReference>
<protein>
    <submittedName>
        <fullName evidence="3">Helix-turn-helix domain-containing protein</fullName>
    </submittedName>
</protein>
<evidence type="ECO:0000256" key="1">
    <source>
        <dbReference type="ARBA" id="ARBA00023125"/>
    </source>
</evidence>
<dbReference type="PANTHER" id="PTHR46797">
    <property type="entry name" value="HTH-TYPE TRANSCRIPTIONAL REGULATOR"/>
    <property type="match status" value="1"/>
</dbReference>
<dbReference type="EMBL" id="CP103300">
    <property type="protein sequence ID" value="UYM18672.1"/>
    <property type="molecule type" value="Genomic_DNA"/>
</dbReference>
<dbReference type="CDD" id="cd00093">
    <property type="entry name" value="HTH_XRE"/>
    <property type="match status" value="1"/>
</dbReference>
<feature type="domain" description="HTH cro/C1-type" evidence="2">
    <location>
        <begin position="53"/>
        <end position="107"/>
    </location>
</feature>
<dbReference type="InterPro" id="IPR001387">
    <property type="entry name" value="Cro/C1-type_HTH"/>
</dbReference>
<dbReference type="InterPro" id="IPR010982">
    <property type="entry name" value="Lambda_DNA-bd_dom_sf"/>
</dbReference>
<proteinExistence type="predicted"/>
<dbReference type="RefSeq" id="WP_262601426.1">
    <property type="nucleotide sequence ID" value="NZ_CP103300.1"/>
</dbReference>
<evidence type="ECO:0000313" key="4">
    <source>
        <dbReference type="Proteomes" id="UP001163255"/>
    </source>
</evidence>
<accession>A0ABY6H0U0</accession>
<gene>
    <name evidence="3" type="ORF">NX720_12460</name>
</gene>
<dbReference type="PROSITE" id="PS50943">
    <property type="entry name" value="HTH_CROC1"/>
    <property type="match status" value="1"/>
</dbReference>
<evidence type="ECO:0000313" key="3">
    <source>
        <dbReference type="EMBL" id="UYM18672.1"/>
    </source>
</evidence>
<sequence length="109" mass="12204">MNIPTDVQIISHSGKPAFAVVPYDQWLQLTGQTAEVYFPHDVVGYQLQGYSLIAAWRKYKKLSQGQLADRLGISQSAMAQIESRDSKPQTKTLERIANALSITILQLQE</sequence>
<name>A0ABY6H0U0_9GAMM</name>
<evidence type="ECO:0000259" key="2">
    <source>
        <dbReference type="PROSITE" id="PS50943"/>
    </source>
</evidence>
<dbReference type="SMART" id="SM00530">
    <property type="entry name" value="HTH_XRE"/>
    <property type="match status" value="1"/>
</dbReference>
<keyword evidence="1" id="KW-0238">DNA-binding</keyword>